<dbReference type="Gene3D" id="1.10.287.110">
    <property type="entry name" value="DnaJ domain"/>
    <property type="match status" value="1"/>
</dbReference>
<dbReference type="InterPro" id="IPR036869">
    <property type="entry name" value="J_dom_sf"/>
</dbReference>
<dbReference type="InterPro" id="IPR019734">
    <property type="entry name" value="TPR_rpt"/>
</dbReference>
<name>A0A5A8C7Y8_CAFRO</name>
<dbReference type="Pfam" id="PF07719">
    <property type="entry name" value="TPR_2"/>
    <property type="match status" value="1"/>
</dbReference>
<organism evidence="6 7">
    <name type="scientific">Cafeteria roenbergensis</name>
    <name type="common">Marine flagellate</name>
    <dbReference type="NCBI Taxonomy" id="33653"/>
    <lineage>
        <taxon>Eukaryota</taxon>
        <taxon>Sar</taxon>
        <taxon>Stramenopiles</taxon>
        <taxon>Bigyra</taxon>
        <taxon>Opalozoa</taxon>
        <taxon>Bicosoecida</taxon>
        <taxon>Cafeteriaceae</taxon>
        <taxon>Cafeteria</taxon>
    </lineage>
</organism>
<feature type="compositionally biased region" description="Basic residues" evidence="4">
    <location>
        <begin position="456"/>
        <end position="470"/>
    </location>
</feature>
<dbReference type="SUPFAM" id="SSF48452">
    <property type="entry name" value="TPR-like"/>
    <property type="match status" value="2"/>
</dbReference>
<dbReference type="GO" id="GO:0051879">
    <property type="term" value="F:Hsp90 protein binding"/>
    <property type="evidence" value="ECO:0007669"/>
    <property type="project" value="TreeGrafter"/>
</dbReference>
<evidence type="ECO:0000256" key="4">
    <source>
        <dbReference type="SAM" id="MobiDB-lite"/>
    </source>
</evidence>
<dbReference type="EMBL" id="VLTM01000144">
    <property type="protein sequence ID" value="KAA0148659.1"/>
    <property type="molecule type" value="Genomic_DNA"/>
</dbReference>
<dbReference type="PANTHER" id="PTHR22904:SF523">
    <property type="entry name" value="STRESS-INDUCED-PHOSPHOPROTEIN 1"/>
    <property type="match status" value="1"/>
</dbReference>
<feature type="repeat" description="TPR" evidence="3">
    <location>
        <begin position="80"/>
        <end position="113"/>
    </location>
</feature>
<feature type="region of interest" description="Disordered" evidence="4">
    <location>
        <begin position="363"/>
        <end position="392"/>
    </location>
</feature>
<proteinExistence type="predicted"/>
<feature type="region of interest" description="Disordered" evidence="4">
    <location>
        <begin position="456"/>
        <end position="480"/>
    </location>
</feature>
<sequence>MSDSAPSDLSAADKLKQRGNDAFRKRSFARAVALYSRAIDAGGDECVLLSNRAAAWLAAGDAPRAEADARACLALQSDSVPGLGRLGAALHAQGKHKDAAAAFRKAMALDPSSERLRASFKAAKRAAAATPAAEAEPAEAKGSAAPAPEQPAQPEAPAAAESPAAVVAPGEPEVPATERLKAAGNDAMRAGKHALAAQLYTEAISAEGGASNHILFSNRSAALAAVGTRDALQRAAGDAVRCTALRPDFAKGHLRRARAMLALGRAKDGEAAATDGLRLEPLNPALRQALEEARRGGGAMGKEAAAAWRQAAASAMRAAEARLAEAGEEDARAAREAVAEAGGSAADALAALTAELEAISENAVDARRKRPRQAEAAADTEPDPGHVSDDNSPLELARSRFKRLSALVHPDKHGGAEAAREAFEAVKAAADALKSSERRQEVRRVVREGKRKAARLVRRERRQARAAKRPRVAETPEAAAAEAAANAKALAEAERREVLKAFASAEHRRLTLEASLRSEAREDAMESANEKAAAKREATADKAWEKERGGRIGSWRKFQDSAASAKGLKRDKFTAFGGKAAAAEGATGTAAFKATWR</sequence>
<evidence type="ECO:0000256" key="1">
    <source>
        <dbReference type="ARBA" id="ARBA00022737"/>
    </source>
</evidence>
<keyword evidence="1" id="KW-0677">Repeat</keyword>
<dbReference type="Pfam" id="PF00226">
    <property type="entry name" value="DnaJ"/>
    <property type="match status" value="1"/>
</dbReference>
<evidence type="ECO:0000256" key="3">
    <source>
        <dbReference type="PROSITE-ProRule" id="PRU00339"/>
    </source>
</evidence>
<gene>
    <name evidence="6" type="ORF">FNF31_07337</name>
</gene>
<dbReference type="PROSITE" id="PS50005">
    <property type="entry name" value="TPR"/>
    <property type="match status" value="1"/>
</dbReference>
<dbReference type="SUPFAM" id="SSF46565">
    <property type="entry name" value="Chaperone J-domain"/>
    <property type="match status" value="1"/>
</dbReference>
<reference evidence="6 7" key="1">
    <citation type="submission" date="2019-07" db="EMBL/GenBank/DDBJ databases">
        <title>Genomes of Cafeteria roenbergensis.</title>
        <authorList>
            <person name="Fischer M.G."/>
            <person name="Hackl T."/>
            <person name="Roman M."/>
        </authorList>
    </citation>
    <scope>NUCLEOTIDE SEQUENCE [LARGE SCALE GENOMIC DNA]</scope>
    <source>
        <strain evidence="6 7">Cflag</strain>
    </source>
</reference>
<dbReference type="Proteomes" id="UP000325113">
    <property type="component" value="Unassembled WGS sequence"/>
</dbReference>
<evidence type="ECO:0000313" key="7">
    <source>
        <dbReference type="Proteomes" id="UP000325113"/>
    </source>
</evidence>
<evidence type="ECO:0000256" key="2">
    <source>
        <dbReference type="ARBA" id="ARBA00022803"/>
    </source>
</evidence>
<dbReference type="InterPro" id="IPR013105">
    <property type="entry name" value="TPR_2"/>
</dbReference>
<dbReference type="SMART" id="SM00028">
    <property type="entry name" value="TPR"/>
    <property type="match status" value="5"/>
</dbReference>
<dbReference type="InterPro" id="IPR001623">
    <property type="entry name" value="DnaJ_domain"/>
</dbReference>
<dbReference type="InterPro" id="IPR011990">
    <property type="entry name" value="TPR-like_helical_dom_sf"/>
</dbReference>
<evidence type="ECO:0000259" key="5">
    <source>
        <dbReference type="Pfam" id="PF00226"/>
    </source>
</evidence>
<comment type="caution">
    <text evidence="6">The sequence shown here is derived from an EMBL/GenBank/DDBJ whole genome shotgun (WGS) entry which is preliminary data.</text>
</comment>
<dbReference type="PANTHER" id="PTHR22904">
    <property type="entry name" value="TPR REPEAT CONTAINING PROTEIN"/>
    <property type="match status" value="1"/>
</dbReference>
<evidence type="ECO:0000313" key="6">
    <source>
        <dbReference type="EMBL" id="KAA0148659.1"/>
    </source>
</evidence>
<dbReference type="Gene3D" id="1.25.40.10">
    <property type="entry name" value="Tetratricopeptide repeat domain"/>
    <property type="match status" value="2"/>
</dbReference>
<keyword evidence="2 3" id="KW-0802">TPR repeat</keyword>
<protein>
    <recommendedName>
        <fullName evidence="5">J domain-containing protein</fullName>
    </recommendedName>
</protein>
<feature type="region of interest" description="Disordered" evidence="4">
    <location>
        <begin position="519"/>
        <end position="548"/>
    </location>
</feature>
<feature type="region of interest" description="Disordered" evidence="4">
    <location>
        <begin position="128"/>
        <end position="167"/>
    </location>
</feature>
<feature type="domain" description="J" evidence="5">
    <location>
        <begin position="398"/>
        <end position="441"/>
    </location>
</feature>
<dbReference type="AlphaFoldDB" id="A0A5A8C7Y8"/>
<accession>A0A5A8C7Y8</accession>